<evidence type="ECO:0000313" key="9">
    <source>
        <dbReference type="Proteomes" id="UP000031561"/>
    </source>
</evidence>
<evidence type="ECO:0000313" key="8">
    <source>
        <dbReference type="EMBL" id="MCM1982259.1"/>
    </source>
</evidence>
<feature type="domain" description="Metalloprotease TldD/E central" evidence="7">
    <location>
        <begin position="114"/>
        <end position="225"/>
    </location>
</feature>
<reference evidence="8 9" key="1">
    <citation type="journal article" date="2015" name="Genome Announc.">
        <title>Draft Genome Sequence of Filamentous Marine Cyanobacterium Lyngbya confervoides Strain BDU141951.</title>
        <authorList>
            <person name="Chandrababunaidu M.M."/>
            <person name="Sen D."/>
            <person name="Tripathy S."/>
        </authorList>
    </citation>
    <scope>NUCLEOTIDE SEQUENCE [LARGE SCALE GENOMIC DNA]</scope>
    <source>
        <strain evidence="8 9">BDU141951</strain>
    </source>
</reference>
<keyword evidence="4" id="KW-0482">Metalloprotease</keyword>
<keyword evidence="2" id="KW-0645">Protease</keyword>
<dbReference type="Gene3D" id="3.30.2290.10">
    <property type="entry name" value="PmbA/TldD superfamily"/>
    <property type="match status" value="1"/>
</dbReference>
<gene>
    <name evidence="8" type="ORF">QQ91_0005380</name>
</gene>
<dbReference type="Pfam" id="PF19290">
    <property type="entry name" value="PmbA_TldD_2nd"/>
    <property type="match status" value="1"/>
</dbReference>
<dbReference type="InterPro" id="IPR051463">
    <property type="entry name" value="Peptidase_U62_metallo"/>
</dbReference>
<evidence type="ECO:0000256" key="4">
    <source>
        <dbReference type="ARBA" id="ARBA00023049"/>
    </source>
</evidence>
<keyword evidence="3" id="KW-0378">Hydrolase</keyword>
<dbReference type="InterPro" id="IPR002510">
    <property type="entry name" value="Metalloprtase-TldD/E_N"/>
</dbReference>
<evidence type="ECO:0000256" key="2">
    <source>
        <dbReference type="ARBA" id="ARBA00022670"/>
    </source>
</evidence>
<organism evidence="8 9">
    <name type="scientific">Lyngbya confervoides BDU141951</name>
    <dbReference type="NCBI Taxonomy" id="1574623"/>
    <lineage>
        <taxon>Bacteria</taxon>
        <taxon>Bacillati</taxon>
        <taxon>Cyanobacteriota</taxon>
        <taxon>Cyanophyceae</taxon>
        <taxon>Oscillatoriophycideae</taxon>
        <taxon>Oscillatoriales</taxon>
        <taxon>Microcoleaceae</taxon>
        <taxon>Lyngbya</taxon>
    </lineage>
</organism>
<evidence type="ECO:0000259" key="6">
    <source>
        <dbReference type="Pfam" id="PF19289"/>
    </source>
</evidence>
<dbReference type="Pfam" id="PF01523">
    <property type="entry name" value="PmbA_TldD_1st"/>
    <property type="match status" value="1"/>
</dbReference>
<dbReference type="InterPro" id="IPR036059">
    <property type="entry name" value="TldD/PmbA_sf"/>
</dbReference>
<keyword evidence="9" id="KW-1185">Reference proteome</keyword>
<accession>A0ABD4T113</accession>
<comment type="similarity">
    <text evidence="1">Belongs to the peptidase U62 family.</text>
</comment>
<sequence length="480" mass="52902">MNFDISPVLNQLDLPQADWVGLRHQAKQSTRRYVRDGKPQSNSRSRSEGVMVEVLAQGQFGYAATNHLDLASLQTAAQRAYHQAIAAARYGVHGFTIAARPKAVGTYQSPLQKPLDLMSVSDVVGLLVQVCDTLKVADPIVSTTALAQTTETQQRFVSSNGSDVFQSFTFIDTDYEATAQEGTIVQKRSDNGAFARCYQTGVEVLDLETVLGRAQRIGEQALELLQAQECPTTTTHLVLAPDQMMLQIHESIGHPLELDRILGDERNYAGSSFVKLSDFGQLVYGSPLMNVTFDPSVAGEMASYAFDDAGMPASREYLIKQGLLLRGLGSLESQARSQVAGVANFRATSWNRPPIDRMANLNLEPGESRFDQMIASIESGVYMESNRSWSIDDYRNKFQFGCEYARLIENGRLTKTLRNPNYRGITNQFWRSLIQVGDASTFEMYGTPFCGKGEPNQCIRVGHASPVCAFRDIEVFGGAA</sequence>
<dbReference type="PANTHER" id="PTHR30624:SF10">
    <property type="entry name" value="CONSERVED PROTEIN"/>
    <property type="match status" value="1"/>
</dbReference>
<dbReference type="Proteomes" id="UP000031561">
    <property type="component" value="Unassembled WGS sequence"/>
</dbReference>
<name>A0ABD4T113_9CYAN</name>
<dbReference type="GO" id="GO:0008237">
    <property type="term" value="F:metallopeptidase activity"/>
    <property type="evidence" value="ECO:0007669"/>
    <property type="project" value="UniProtKB-KW"/>
</dbReference>
<feature type="domain" description="Metalloprotease TldD/E N-terminal" evidence="5">
    <location>
        <begin position="22"/>
        <end position="84"/>
    </location>
</feature>
<dbReference type="PANTHER" id="PTHR30624">
    <property type="entry name" value="UNCHARACTERIZED PROTEIN TLDD AND PMBA"/>
    <property type="match status" value="1"/>
</dbReference>
<dbReference type="Pfam" id="PF19289">
    <property type="entry name" value="PmbA_TldD_3rd"/>
    <property type="match status" value="1"/>
</dbReference>
<protein>
    <submittedName>
        <fullName evidence="8">TldD/PmbA family protein</fullName>
    </submittedName>
</protein>
<dbReference type="SUPFAM" id="SSF111283">
    <property type="entry name" value="Putative modulator of DNA gyrase, PmbA/TldD"/>
    <property type="match status" value="1"/>
</dbReference>
<dbReference type="InterPro" id="IPR045570">
    <property type="entry name" value="Metalloprtase-TldD/E_cen_dom"/>
</dbReference>
<dbReference type="InterPro" id="IPR035068">
    <property type="entry name" value="TldD/PmbA_N"/>
</dbReference>
<proteinExistence type="inferred from homology"/>
<dbReference type="GO" id="GO:0006508">
    <property type="term" value="P:proteolysis"/>
    <property type="evidence" value="ECO:0007669"/>
    <property type="project" value="UniProtKB-KW"/>
</dbReference>
<dbReference type="InterPro" id="IPR045569">
    <property type="entry name" value="Metalloprtase-TldD/E_C"/>
</dbReference>
<dbReference type="EMBL" id="JTHE03000035">
    <property type="protein sequence ID" value="MCM1982259.1"/>
    <property type="molecule type" value="Genomic_DNA"/>
</dbReference>
<dbReference type="AlphaFoldDB" id="A0ABD4T113"/>
<evidence type="ECO:0000256" key="1">
    <source>
        <dbReference type="ARBA" id="ARBA00005836"/>
    </source>
</evidence>
<comment type="caution">
    <text evidence="8">The sequence shown here is derived from an EMBL/GenBank/DDBJ whole genome shotgun (WGS) entry which is preliminary data.</text>
</comment>
<evidence type="ECO:0000259" key="5">
    <source>
        <dbReference type="Pfam" id="PF01523"/>
    </source>
</evidence>
<feature type="domain" description="Metalloprotease TldD/E C-terminal" evidence="6">
    <location>
        <begin position="234"/>
        <end position="466"/>
    </location>
</feature>
<dbReference type="RefSeq" id="WP_166280838.1">
    <property type="nucleotide sequence ID" value="NZ_JTHE03000035.1"/>
</dbReference>
<evidence type="ECO:0000259" key="7">
    <source>
        <dbReference type="Pfam" id="PF19290"/>
    </source>
</evidence>
<evidence type="ECO:0000256" key="3">
    <source>
        <dbReference type="ARBA" id="ARBA00022801"/>
    </source>
</evidence>